<evidence type="ECO:0000256" key="1">
    <source>
        <dbReference type="SAM" id="MobiDB-lite"/>
    </source>
</evidence>
<organism evidence="2 3">
    <name type="scientific">Merluccius polli</name>
    <name type="common">Benguela hake</name>
    <name type="synonym">Merluccius cadenati</name>
    <dbReference type="NCBI Taxonomy" id="89951"/>
    <lineage>
        <taxon>Eukaryota</taxon>
        <taxon>Metazoa</taxon>
        <taxon>Chordata</taxon>
        <taxon>Craniata</taxon>
        <taxon>Vertebrata</taxon>
        <taxon>Euteleostomi</taxon>
        <taxon>Actinopterygii</taxon>
        <taxon>Neopterygii</taxon>
        <taxon>Teleostei</taxon>
        <taxon>Neoteleostei</taxon>
        <taxon>Acanthomorphata</taxon>
        <taxon>Zeiogadaria</taxon>
        <taxon>Gadariae</taxon>
        <taxon>Gadiformes</taxon>
        <taxon>Gadoidei</taxon>
        <taxon>Merlucciidae</taxon>
        <taxon>Merluccius</taxon>
    </lineage>
</organism>
<comment type="caution">
    <text evidence="2">The sequence shown here is derived from an EMBL/GenBank/DDBJ whole genome shotgun (WGS) entry which is preliminary data.</text>
</comment>
<feature type="region of interest" description="Disordered" evidence="1">
    <location>
        <begin position="131"/>
        <end position="161"/>
    </location>
</feature>
<feature type="compositionally biased region" description="Pro residues" evidence="1">
    <location>
        <begin position="285"/>
        <end position="301"/>
    </location>
</feature>
<dbReference type="Proteomes" id="UP001174136">
    <property type="component" value="Unassembled WGS sequence"/>
</dbReference>
<feature type="region of interest" description="Disordered" evidence="1">
    <location>
        <begin position="276"/>
        <end position="321"/>
    </location>
</feature>
<accession>A0AA47MR75</accession>
<name>A0AA47MR75_MERPO</name>
<reference evidence="2" key="1">
    <citation type="journal article" date="2023" name="Front. Mar. Sci.">
        <title>A new Merluccius polli reference genome to investigate the effects of global change in West African waters.</title>
        <authorList>
            <person name="Mateo J.L."/>
            <person name="Blanco-Fernandez C."/>
            <person name="Garcia-Vazquez E."/>
            <person name="Machado-Schiaffino G."/>
        </authorList>
    </citation>
    <scope>NUCLEOTIDE SEQUENCE</scope>
    <source>
        <strain evidence="2">C29</strain>
        <tissue evidence="2">Fin</tissue>
    </source>
</reference>
<feature type="compositionally biased region" description="Polar residues" evidence="1">
    <location>
        <begin position="140"/>
        <end position="159"/>
    </location>
</feature>
<dbReference type="EMBL" id="JAOPHQ010003127">
    <property type="protein sequence ID" value="KAK0144671.1"/>
    <property type="molecule type" value="Genomic_DNA"/>
</dbReference>
<evidence type="ECO:0000313" key="3">
    <source>
        <dbReference type="Proteomes" id="UP001174136"/>
    </source>
</evidence>
<protein>
    <submittedName>
        <fullName evidence="2">Uncharacterized protein</fullName>
    </submittedName>
</protein>
<dbReference type="AlphaFoldDB" id="A0AA47MR75"/>
<evidence type="ECO:0000313" key="2">
    <source>
        <dbReference type="EMBL" id="KAK0144671.1"/>
    </source>
</evidence>
<gene>
    <name evidence="2" type="ORF">N1851_017013</name>
</gene>
<proteinExistence type="predicted"/>
<sequence length="321" mass="36086">MTMAPVAKKAESFVWTDCEVELLLRLILDYKANKLQENVDWESCQSKYLDLANAFRAQCPTEATEDFPHAAMAVSKVQVTTKLNNIRGKYRRAVDTGRQSGQGRVVMLFYELCQEIWVGSPATRSIESSIETADLEDDSSSQPSTSTEEMPASPHSTDSIDCLPPAVVKQRRDLLQAKLDSHRGDRLRRKAHADPAEEELKIKRRTLELAEESARSHAEHMTQINTNIANITSTIQDGFALMRELLLRPQFVPPQSSSGQFHGYPQSYVHMTPQPTTPAFRHTPAPNPSPYQPAQYPPTATPSPATERFSYRRALMQDDVE</sequence>
<keyword evidence="3" id="KW-1185">Reference proteome</keyword>